<organism evidence="3 4">
    <name type="scientific">Caenorhabditis bovis</name>
    <dbReference type="NCBI Taxonomy" id="2654633"/>
    <lineage>
        <taxon>Eukaryota</taxon>
        <taxon>Metazoa</taxon>
        <taxon>Ecdysozoa</taxon>
        <taxon>Nematoda</taxon>
        <taxon>Chromadorea</taxon>
        <taxon>Rhabditida</taxon>
        <taxon>Rhabditina</taxon>
        <taxon>Rhabditomorpha</taxon>
        <taxon>Rhabditoidea</taxon>
        <taxon>Rhabditidae</taxon>
        <taxon>Peloderinae</taxon>
        <taxon>Caenorhabditis</taxon>
    </lineage>
</organism>
<dbReference type="GO" id="GO:0016485">
    <property type="term" value="P:protein processing"/>
    <property type="evidence" value="ECO:0007669"/>
    <property type="project" value="TreeGrafter"/>
</dbReference>
<comment type="similarity">
    <text evidence="1">Belongs to the peptidase M13 family.</text>
</comment>
<evidence type="ECO:0000313" key="3">
    <source>
        <dbReference type="EMBL" id="CAB3407853.1"/>
    </source>
</evidence>
<dbReference type="PANTHER" id="PTHR11733:SF167">
    <property type="entry name" value="FI17812P1-RELATED"/>
    <property type="match status" value="1"/>
</dbReference>
<dbReference type="InterPro" id="IPR000718">
    <property type="entry name" value="Peptidase_M13"/>
</dbReference>
<gene>
    <name evidence="3" type="ORF">CBOVIS_LOCUS9713</name>
</gene>
<reference evidence="3 4" key="1">
    <citation type="submission" date="2020-04" db="EMBL/GenBank/DDBJ databases">
        <authorList>
            <person name="Laetsch R D."/>
            <person name="Stevens L."/>
            <person name="Kumar S."/>
            <person name="Blaxter L. M."/>
        </authorList>
    </citation>
    <scope>NUCLEOTIDE SEQUENCE [LARGE SCALE GENOMIC DNA]</scope>
</reference>
<name>A0A8S1F272_9PELO</name>
<dbReference type="EMBL" id="CADEPM010000006">
    <property type="protein sequence ID" value="CAB3407853.1"/>
    <property type="molecule type" value="Genomic_DNA"/>
</dbReference>
<accession>A0A8S1F272</accession>
<dbReference type="InterPro" id="IPR024079">
    <property type="entry name" value="MetalloPept_cat_dom_sf"/>
</dbReference>
<dbReference type="Gene3D" id="3.40.390.10">
    <property type="entry name" value="Collagenase (Catalytic Domain)"/>
    <property type="match status" value="2"/>
</dbReference>
<dbReference type="OrthoDB" id="5866043at2759"/>
<evidence type="ECO:0000259" key="2">
    <source>
        <dbReference type="Pfam" id="PF01431"/>
    </source>
</evidence>
<dbReference type="SUPFAM" id="SSF55486">
    <property type="entry name" value="Metalloproteases ('zincins'), catalytic domain"/>
    <property type="match status" value="1"/>
</dbReference>
<evidence type="ECO:0000256" key="1">
    <source>
        <dbReference type="ARBA" id="ARBA00007357"/>
    </source>
</evidence>
<comment type="caution">
    <text evidence="3">The sequence shown here is derived from an EMBL/GenBank/DDBJ whole genome shotgun (WGS) entry which is preliminary data.</text>
</comment>
<keyword evidence="4" id="KW-1185">Reference proteome</keyword>
<proteinExistence type="inferred from homology"/>
<dbReference type="PANTHER" id="PTHR11733">
    <property type="entry name" value="ZINC METALLOPROTEASE FAMILY M13 NEPRILYSIN-RELATED"/>
    <property type="match status" value="1"/>
</dbReference>
<dbReference type="AlphaFoldDB" id="A0A8S1F272"/>
<dbReference type="InterPro" id="IPR018497">
    <property type="entry name" value="Peptidase_M13_C"/>
</dbReference>
<feature type="domain" description="Peptidase M13 C-terminal" evidence="2">
    <location>
        <begin position="291"/>
        <end position="355"/>
    </location>
</feature>
<dbReference type="PROSITE" id="PS51885">
    <property type="entry name" value="NEPRILYSIN"/>
    <property type="match status" value="1"/>
</dbReference>
<evidence type="ECO:0000313" key="4">
    <source>
        <dbReference type="Proteomes" id="UP000494206"/>
    </source>
</evidence>
<dbReference type="GO" id="GO:0004222">
    <property type="term" value="F:metalloendopeptidase activity"/>
    <property type="evidence" value="ECO:0007669"/>
    <property type="project" value="InterPro"/>
</dbReference>
<sequence>MYRIILLLAGIHVNPISNGIIPKSHLTYDIVMQHLMKCQTKKEDVEKALLLDLKYIRRSSDLYKLKWGEQSCSQIVKHFESANVFRIATQSVNLIKLLYANLRRHETIQRIYGSPTKAVHIFEELRKELDALLEETPWIKTYRAMEKYKKQLDIMSFIDYGFLRNAYGDHIKQVLPYLVKFKNNDVKRNEIFELIALGFDVIFNTGYPNPVANITLDISMIAIGQWNVLDYGGFGFITAHEIMHSFIFEEGDRSPLRYYSTKNAHCVLSQHSKTCQTFPEATYFGYGAPMDDEQLLFYSLAAIFCTEHPEKENTRDIHSGKYARVNMIMAQSDEFAKAFKCKKTDRMVRSKADHCELYGENGPLTRKFVRFLNFE</sequence>
<dbReference type="GO" id="GO:0005886">
    <property type="term" value="C:plasma membrane"/>
    <property type="evidence" value="ECO:0007669"/>
    <property type="project" value="TreeGrafter"/>
</dbReference>
<protein>
    <recommendedName>
        <fullName evidence="2">Peptidase M13 C-terminal domain-containing protein</fullName>
    </recommendedName>
</protein>
<dbReference type="Pfam" id="PF01431">
    <property type="entry name" value="Peptidase_M13"/>
    <property type="match status" value="1"/>
</dbReference>
<dbReference type="Proteomes" id="UP000494206">
    <property type="component" value="Unassembled WGS sequence"/>
</dbReference>